<proteinExistence type="predicted"/>
<protein>
    <recommendedName>
        <fullName evidence="2">Glycosyl transferase family 1 domain-containing protein</fullName>
    </recommendedName>
</protein>
<dbReference type="Pfam" id="PF00534">
    <property type="entry name" value="Glycos_transf_1"/>
    <property type="match status" value="1"/>
</dbReference>
<evidence type="ECO:0000313" key="4">
    <source>
        <dbReference type="Proteomes" id="UP000177480"/>
    </source>
</evidence>
<sequence>MDQKQYVLIFSTAYLPFIGGAELAIKEITDRMHDLHFILITARMRRDLPRRERIGTIDVYRVGIGIPFLDKVLSPILAACKVFMLTRRVHVCLFWSVMVSYTTITPALLHMFGFYRNVPVLLTLQEGDSEKHIFEGRFGLIAFWWRISLRYARYVHVISTYLGTLARDFGYGGTLSVVPNGVDARVFYPRDVEREKNVIVTTSRLVRKNGIDLLISAMPYVVKHVPDAKLHIIGDGVERNKLERMVKVLHMEDAIIFFGAVSFEKVPDYLAPAWVFVRPSRSEGLGTAFLEAMAMGIPVVATRVGGIPDFLEDEKTGLFADVDSVEDIAKKIICLLIDDALHDKLSRNGKELIKETYSWDIIAERIKTIFKNLCAS</sequence>
<dbReference type="PANTHER" id="PTHR45947:SF14">
    <property type="entry name" value="SLL1723 PROTEIN"/>
    <property type="match status" value="1"/>
</dbReference>
<comment type="caution">
    <text evidence="3">The sequence shown here is derived from an EMBL/GenBank/DDBJ whole genome shotgun (WGS) entry which is preliminary data.</text>
</comment>
<evidence type="ECO:0000256" key="1">
    <source>
        <dbReference type="SAM" id="Phobius"/>
    </source>
</evidence>
<dbReference type="InterPro" id="IPR001296">
    <property type="entry name" value="Glyco_trans_1"/>
</dbReference>
<dbReference type="Proteomes" id="UP000177480">
    <property type="component" value="Unassembled WGS sequence"/>
</dbReference>
<dbReference type="Gene3D" id="3.40.50.2000">
    <property type="entry name" value="Glycogen Phosphorylase B"/>
    <property type="match status" value="2"/>
</dbReference>
<feature type="transmembrane region" description="Helical" evidence="1">
    <location>
        <begin position="91"/>
        <end position="115"/>
    </location>
</feature>
<dbReference type="CDD" id="cd03801">
    <property type="entry name" value="GT4_PimA-like"/>
    <property type="match status" value="1"/>
</dbReference>
<dbReference type="AlphaFoldDB" id="A0A1G2FYK9"/>
<dbReference type="GO" id="GO:0016757">
    <property type="term" value="F:glycosyltransferase activity"/>
    <property type="evidence" value="ECO:0007669"/>
    <property type="project" value="InterPro"/>
</dbReference>
<evidence type="ECO:0000259" key="2">
    <source>
        <dbReference type="Pfam" id="PF00534"/>
    </source>
</evidence>
<accession>A0A1G2FYK9</accession>
<keyword evidence="1" id="KW-1133">Transmembrane helix</keyword>
<organism evidence="3 4">
    <name type="scientific">Candidatus Ryanbacteria bacterium RIFCSPHIGHO2_01_FULL_45_22</name>
    <dbReference type="NCBI Taxonomy" id="1802114"/>
    <lineage>
        <taxon>Bacteria</taxon>
        <taxon>Candidatus Ryaniibacteriota</taxon>
    </lineage>
</organism>
<feature type="domain" description="Glycosyl transferase family 1" evidence="2">
    <location>
        <begin position="194"/>
        <end position="351"/>
    </location>
</feature>
<dbReference type="InterPro" id="IPR050194">
    <property type="entry name" value="Glycosyltransferase_grp1"/>
</dbReference>
<reference evidence="3 4" key="1">
    <citation type="journal article" date="2016" name="Nat. Commun.">
        <title>Thousands of microbial genomes shed light on interconnected biogeochemical processes in an aquifer system.</title>
        <authorList>
            <person name="Anantharaman K."/>
            <person name="Brown C.T."/>
            <person name="Hug L.A."/>
            <person name="Sharon I."/>
            <person name="Castelle C.J."/>
            <person name="Probst A.J."/>
            <person name="Thomas B.C."/>
            <person name="Singh A."/>
            <person name="Wilkins M.J."/>
            <person name="Karaoz U."/>
            <person name="Brodie E.L."/>
            <person name="Williams K.H."/>
            <person name="Hubbard S.S."/>
            <person name="Banfield J.F."/>
        </authorList>
    </citation>
    <scope>NUCLEOTIDE SEQUENCE [LARGE SCALE GENOMIC DNA]</scope>
</reference>
<evidence type="ECO:0000313" key="3">
    <source>
        <dbReference type="EMBL" id="OGZ43155.1"/>
    </source>
</evidence>
<dbReference type="EMBL" id="MHNK01000019">
    <property type="protein sequence ID" value="OGZ43155.1"/>
    <property type="molecule type" value="Genomic_DNA"/>
</dbReference>
<name>A0A1G2FYK9_9BACT</name>
<keyword evidence="1" id="KW-0812">Transmembrane</keyword>
<gene>
    <name evidence="3" type="ORF">A2719_00445</name>
</gene>
<dbReference type="SUPFAM" id="SSF53756">
    <property type="entry name" value="UDP-Glycosyltransferase/glycogen phosphorylase"/>
    <property type="match status" value="1"/>
</dbReference>
<keyword evidence="1" id="KW-0472">Membrane</keyword>
<dbReference type="STRING" id="1802114.A2719_00445"/>
<dbReference type="PANTHER" id="PTHR45947">
    <property type="entry name" value="SULFOQUINOVOSYL TRANSFERASE SQD2"/>
    <property type="match status" value="1"/>
</dbReference>